<comment type="caution">
    <text evidence="2">The sequence shown here is derived from an EMBL/GenBank/DDBJ whole genome shotgun (WGS) entry which is preliminary data.</text>
</comment>
<accession>A0A8S1P650</accession>
<protein>
    <recommendedName>
        <fullName evidence="1">Histone chaperone RTT106/FACT complex subunit SPT16-like middle domain-containing protein</fullName>
    </recommendedName>
</protein>
<dbReference type="InterPro" id="IPR013719">
    <property type="entry name" value="RTT106/SPT16-like_middle_dom"/>
</dbReference>
<dbReference type="EMBL" id="CAJJDN010000070">
    <property type="protein sequence ID" value="CAD8098324.1"/>
    <property type="molecule type" value="Genomic_DNA"/>
</dbReference>
<evidence type="ECO:0000313" key="3">
    <source>
        <dbReference type="Proteomes" id="UP000692954"/>
    </source>
</evidence>
<feature type="domain" description="Histone chaperone RTT106/FACT complex subunit SPT16-like middle" evidence="1">
    <location>
        <begin position="21"/>
        <end position="88"/>
    </location>
</feature>
<sequence>MQNSLRNYTNQNCTSKNNLSCLRCSIVFHSSFLFPLEQSLLFIQKQIIYMMHSKLQRITQTLQNKFFDLKIIIKNTQNYFLLLIEKKDKFILILQIKIKSIDASQNGNNHKITLLKKG</sequence>
<gene>
    <name evidence="2" type="ORF">PSON_ATCC_30995.1.T0700054</name>
</gene>
<dbReference type="Pfam" id="PF08512">
    <property type="entry name" value="Rttp106-like_middle"/>
    <property type="match status" value="1"/>
</dbReference>
<dbReference type="OrthoDB" id="498543at2759"/>
<name>A0A8S1P650_9CILI</name>
<evidence type="ECO:0000259" key="1">
    <source>
        <dbReference type="Pfam" id="PF08512"/>
    </source>
</evidence>
<keyword evidence="3" id="KW-1185">Reference proteome</keyword>
<reference evidence="2" key="1">
    <citation type="submission" date="2021-01" db="EMBL/GenBank/DDBJ databases">
        <authorList>
            <consortium name="Genoscope - CEA"/>
            <person name="William W."/>
        </authorList>
    </citation>
    <scope>NUCLEOTIDE SEQUENCE</scope>
</reference>
<dbReference type="Proteomes" id="UP000692954">
    <property type="component" value="Unassembled WGS sequence"/>
</dbReference>
<proteinExistence type="predicted"/>
<organism evidence="2 3">
    <name type="scientific">Paramecium sonneborni</name>
    <dbReference type="NCBI Taxonomy" id="65129"/>
    <lineage>
        <taxon>Eukaryota</taxon>
        <taxon>Sar</taxon>
        <taxon>Alveolata</taxon>
        <taxon>Ciliophora</taxon>
        <taxon>Intramacronucleata</taxon>
        <taxon>Oligohymenophorea</taxon>
        <taxon>Peniculida</taxon>
        <taxon>Parameciidae</taxon>
        <taxon>Paramecium</taxon>
    </lineage>
</organism>
<dbReference type="AlphaFoldDB" id="A0A8S1P650"/>
<evidence type="ECO:0000313" key="2">
    <source>
        <dbReference type="EMBL" id="CAD8098324.1"/>
    </source>
</evidence>